<dbReference type="Proteomes" id="UP000829291">
    <property type="component" value="Chromosome 3"/>
</dbReference>
<dbReference type="InterPro" id="IPR016848">
    <property type="entry name" value="RNase_P/MRP_Rpp29-subunit"/>
</dbReference>
<dbReference type="InterPro" id="IPR002730">
    <property type="entry name" value="Rpp29/RNP1"/>
</dbReference>
<accession>A0ABM3FMU8</accession>
<dbReference type="InterPro" id="IPR023534">
    <property type="entry name" value="Rof/RNase_P-like"/>
</dbReference>
<evidence type="ECO:0000256" key="1">
    <source>
        <dbReference type="ARBA" id="ARBA00002435"/>
    </source>
</evidence>
<dbReference type="InterPro" id="IPR036980">
    <property type="entry name" value="RNase_P/MRP_Rpp29_sf"/>
</dbReference>
<evidence type="ECO:0000313" key="12">
    <source>
        <dbReference type="RefSeq" id="XP_046589359.1"/>
    </source>
</evidence>
<dbReference type="PANTHER" id="PTHR13348">
    <property type="entry name" value="RIBONUCLEASE P SUBUNIT P29"/>
    <property type="match status" value="1"/>
</dbReference>
<keyword evidence="11" id="KW-1185">Reference proteome</keyword>
<evidence type="ECO:0000256" key="8">
    <source>
        <dbReference type="ARBA" id="ARBA00022759"/>
    </source>
</evidence>
<protein>
    <recommendedName>
        <fullName evidence="4">Ribonuclease P protein subunit p29</fullName>
    </recommendedName>
</protein>
<dbReference type="HAMAP" id="MF_00754">
    <property type="entry name" value="RNase_P_1"/>
    <property type="match status" value="1"/>
</dbReference>
<dbReference type="RefSeq" id="XP_046589359.1">
    <property type="nucleotide sequence ID" value="XM_046733403.1"/>
</dbReference>
<keyword evidence="7" id="KW-0540">Nuclease</keyword>
<sequence length="239" mass="27321">MLTRTQVGPYDLSFLFFDNVCLQLPVSVVNRATTSTDRSEYLLNLLENILPPSDTKSVNEELKKTFTFNKYRTKHVRRKPKKVTFLTARKRSELGLNKLDNRINLKYVDALALNQLWLEYMRQMLGVNNFTDLPQGPVEPNWDNIGQQLLKADFHGAKIVVIRSKCPSLVGIHGIVLQDTKCTFRVIGEDSIIRTIPKDTAVFKICLGNVNLQLFGRELCVRPAERSVKKFKSARVPDL</sequence>
<evidence type="ECO:0000256" key="10">
    <source>
        <dbReference type="ARBA" id="ARBA00046486"/>
    </source>
</evidence>
<evidence type="ECO:0000256" key="5">
    <source>
        <dbReference type="ARBA" id="ARBA00022490"/>
    </source>
</evidence>
<evidence type="ECO:0000256" key="9">
    <source>
        <dbReference type="ARBA" id="ARBA00022801"/>
    </source>
</evidence>
<evidence type="ECO:0000256" key="7">
    <source>
        <dbReference type="ARBA" id="ARBA00022722"/>
    </source>
</evidence>
<name>A0ABM3FMU8_NEOLC</name>
<evidence type="ECO:0000313" key="11">
    <source>
        <dbReference type="Proteomes" id="UP000829291"/>
    </source>
</evidence>
<evidence type="ECO:0000256" key="6">
    <source>
        <dbReference type="ARBA" id="ARBA00022694"/>
    </source>
</evidence>
<evidence type="ECO:0000256" key="2">
    <source>
        <dbReference type="ARBA" id="ARBA00004123"/>
    </source>
</evidence>
<comment type="subunit">
    <text evidence="10">Component of nuclear RNase P and RNase MRP ribonucleoproteins. RNase P consists of a catalytic RNA moiety and 10 different protein chains; POP1, POP4, POP5, POP7, RPP14, RPP21, RPP25, RPP30, RPP38 and RPP40. Within the RNase P complex, POP1, POP7 and RPP25 form the 'finger' subcomplex, POP5, RPP14, RPP40 and homodimeric RPP30 form the 'palm' subcomplex, and RPP21, POP4 and RPP38 form the 'wrist' subcomplex. All subunits of the RNase P complex interact with the catalytic RNA. Several subunits of RNase P are also part of the RNase MRP complex. RNase MRP consists of a catalytic RNA moiety and about 8 protein subunits; POP1, POP7, RPP25, RPP30, RPP38, RPP40 and possibly also POP4 and POP5.</text>
</comment>
<comment type="subcellular location">
    <subcellularLocation>
        <location evidence="2">Nucleus</location>
    </subcellularLocation>
</comment>
<dbReference type="Pfam" id="PF01868">
    <property type="entry name" value="RNase_P-MRP_p29"/>
    <property type="match status" value="1"/>
</dbReference>
<dbReference type="SMART" id="SM00538">
    <property type="entry name" value="POP4"/>
    <property type="match status" value="1"/>
</dbReference>
<evidence type="ECO:0000256" key="3">
    <source>
        <dbReference type="ARBA" id="ARBA00006181"/>
    </source>
</evidence>
<proteinExistence type="inferred from homology"/>
<keyword evidence="8" id="KW-0255">Endonuclease</keyword>
<comment type="similarity">
    <text evidence="3">Belongs to the eukaryotic/archaeal RNase P protein component 1 family.</text>
</comment>
<keyword evidence="5" id="KW-0963">Cytoplasm</keyword>
<gene>
    <name evidence="12" type="primary">LOC107218985</name>
</gene>
<dbReference type="Gene3D" id="2.30.30.210">
    <property type="entry name" value="Ribonuclease P/MRP, subunit p29"/>
    <property type="match status" value="1"/>
</dbReference>
<dbReference type="SUPFAM" id="SSF101744">
    <property type="entry name" value="Rof/RNase P subunit-like"/>
    <property type="match status" value="1"/>
</dbReference>
<organism evidence="11 12">
    <name type="scientific">Neodiprion lecontei</name>
    <name type="common">Redheaded pine sawfly</name>
    <dbReference type="NCBI Taxonomy" id="441921"/>
    <lineage>
        <taxon>Eukaryota</taxon>
        <taxon>Metazoa</taxon>
        <taxon>Ecdysozoa</taxon>
        <taxon>Arthropoda</taxon>
        <taxon>Hexapoda</taxon>
        <taxon>Insecta</taxon>
        <taxon>Pterygota</taxon>
        <taxon>Neoptera</taxon>
        <taxon>Endopterygota</taxon>
        <taxon>Hymenoptera</taxon>
        <taxon>Tenthredinoidea</taxon>
        <taxon>Diprionidae</taxon>
        <taxon>Diprioninae</taxon>
        <taxon>Neodiprion</taxon>
    </lineage>
</organism>
<dbReference type="PANTHER" id="PTHR13348:SF0">
    <property type="entry name" value="RIBONUCLEASE P PROTEIN SUBUNIT P29"/>
    <property type="match status" value="1"/>
</dbReference>
<keyword evidence="9" id="KW-0378">Hydrolase</keyword>
<comment type="function">
    <text evidence="1">Component of ribonuclease P, a ribonucleoprotein complex that generates mature tRNA molecules by cleaving their 5'-ends.</text>
</comment>
<dbReference type="GeneID" id="107218985"/>
<keyword evidence="6" id="KW-0819">tRNA processing</keyword>
<reference evidence="12" key="1">
    <citation type="submission" date="2025-08" db="UniProtKB">
        <authorList>
            <consortium name="RefSeq"/>
        </authorList>
    </citation>
    <scope>IDENTIFICATION</scope>
    <source>
        <tissue evidence="12">Thorax and Abdomen</tissue>
    </source>
</reference>
<dbReference type="InterPro" id="IPR023538">
    <property type="entry name" value="RNP1"/>
</dbReference>
<evidence type="ECO:0000256" key="4">
    <source>
        <dbReference type="ARBA" id="ARBA00016225"/>
    </source>
</evidence>